<accession>A0ABR9WM82</accession>
<evidence type="ECO:0000256" key="1">
    <source>
        <dbReference type="SAM" id="Phobius"/>
    </source>
</evidence>
<proteinExistence type="predicted"/>
<organism evidence="2 3">
    <name type="scientific">Dyadobacter subterraneus</name>
    <dbReference type="NCBI Taxonomy" id="2773304"/>
    <lineage>
        <taxon>Bacteria</taxon>
        <taxon>Pseudomonadati</taxon>
        <taxon>Bacteroidota</taxon>
        <taxon>Cytophagia</taxon>
        <taxon>Cytophagales</taxon>
        <taxon>Spirosomataceae</taxon>
        <taxon>Dyadobacter</taxon>
    </lineage>
</organism>
<protein>
    <recommendedName>
        <fullName evidence="4">O-antigen ligase domain-containing protein</fullName>
    </recommendedName>
</protein>
<feature type="transmembrane region" description="Helical" evidence="1">
    <location>
        <begin position="249"/>
        <end position="271"/>
    </location>
</feature>
<keyword evidence="3" id="KW-1185">Reference proteome</keyword>
<sequence>MLFQNRVPFKKNKAGYILTGLMIIYAGGATTFVRSLETWEELLGLLLPVTVALFCLINKRIRLSSNFYKFLILFSVYFIITSIIFDSLHPRFFSIYVTSFLIAYVIINLLGEKFLLVYQNILYFLCITSIIFWLLHVLIPGPFISLLNAIPFSKPATDNVDVNILIYTINNEQLGSVTRNAGFAWEPGAFGCYVCLALYANLITNNFKVKGNLRFWVFLITILTTQSSTAYSILMIILLLYVYNQQTKLVIALAPFIIIIAAYFLSLPFMLKKVLDLSNQDFNELIANSIEYESRYAPQRITSFQIDFIDFLNNPIFGYGGHTEERWTEKAGANIATISGIGKILARFGLVGFIFFIYNLTWTSIYLTKIFKFRGRLLEVLIFIFIAISYSIIEQPILLCFWLLPFLKYSKSKIGKAGAINRRLAI</sequence>
<dbReference type="RefSeq" id="WP_194124904.1">
    <property type="nucleotide sequence ID" value="NZ_JACYGY010000003.1"/>
</dbReference>
<evidence type="ECO:0000313" key="3">
    <source>
        <dbReference type="Proteomes" id="UP000634134"/>
    </source>
</evidence>
<dbReference type="Proteomes" id="UP000634134">
    <property type="component" value="Unassembled WGS sequence"/>
</dbReference>
<keyword evidence="1" id="KW-1133">Transmembrane helix</keyword>
<keyword evidence="1" id="KW-0472">Membrane</keyword>
<feature type="transmembrane region" description="Helical" evidence="1">
    <location>
        <begin position="42"/>
        <end position="58"/>
    </location>
</feature>
<feature type="transmembrane region" description="Helical" evidence="1">
    <location>
        <begin position="67"/>
        <end position="85"/>
    </location>
</feature>
<feature type="transmembrane region" description="Helical" evidence="1">
    <location>
        <begin position="122"/>
        <end position="144"/>
    </location>
</feature>
<feature type="transmembrane region" description="Helical" evidence="1">
    <location>
        <begin position="348"/>
        <end position="368"/>
    </location>
</feature>
<comment type="caution">
    <text evidence="2">The sequence shown here is derived from an EMBL/GenBank/DDBJ whole genome shotgun (WGS) entry which is preliminary data.</text>
</comment>
<evidence type="ECO:0008006" key="4">
    <source>
        <dbReference type="Google" id="ProtNLM"/>
    </source>
</evidence>
<gene>
    <name evidence="2" type="ORF">IEE83_32540</name>
</gene>
<dbReference type="EMBL" id="JACYGY010000003">
    <property type="protein sequence ID" value="MBE9466619.1"/>
    <property type="molecule type" value="Genomic_DNA"/>
</dbReference>
<feature type="transmembrane region" description="Helical" evidence="1">
    <location>
        <begin position="16"/>
        <end position="36"/>
    </location>
</feature>
<name>A0ABR9WM82_9BACT</name>
<keyword evidence="1" id="KW-0812">Transmembrane</keyword>
<feature type="transmembrane region" description="Helical" evidence="1">
    <location>
        <begin position="215"/>
        <end position="243"/>
    </location>
</feature>
<evidence type="ECO:0000313" key="2">
    <source>
        <dbReference type="EMBL" id="MBE9466619.1"/>
    </source>
</evidence>
<feature type="transmembrane region" description="Helical" evidence="1">
    <location>
        <begin position="380"/>
        <end position="404"/>
    </location>
</feature>
<feature type="transmembrane region" description="Helical" evidence="1">
    <location>
        <begin position="183"/>
        <end position="203"/>
    </location>
</feature>
<feature type="transmembrane region" description="Helical" evidence="1">
    <location>
        <begin position="91"/>
        <end position="110"/>
    </location>
</feature>
<reference evidence="3" key="1">
    <citation type="submission" date="2023-07" db="EMBL/GenBank/DDBJ databases">
        <title>Dyadobacter sp. nov 'subterranea' isolated from contaminted grondwater.</title>
        <authorList>
            <person name="Szabo I."/>
            <person name="Al-Omari J."/>
            <person name="Szerdahelyi S.G."/>
            <person name="Rado J."/>
        </authorList>
    </citation>
    <scope>NUCLEOTIDE SEQUENCE [LARGE SCALE GENOMIC DNA]</scope>
    <source>
        <strain evidence="3">UP-52</strain>
    </source>
</reference>